<feature type="domain" description="Glycosyl hydrolase family 63 C-terminal" evidence="12">
    <location>
        <begin position="699"/>
        <end position="786"/>
    </location>
</feature>
<feature type="domain" description="Mannosylglycerate hydrolase MGH1-like glycoside hydrolase" evidence="13">
    <location>
        <begin position="422"/>
        <end position="527"/>
    </location>
</feature>
<evidence type="ECO:0000256" key="8">
    <source>
        <dbReference type="ARBA" id="ARBA00023136"/>
    </source>
</evidence>
<keyword evidence="7" id="KW-1133">Transmembrane helix</keyword>
<keyword evidence="4" id="KW-0378">Hydrolase</keyword>
<evidence type="ECO:0000259" key="13">
    <source>
        <dbReference type="Pfam" id="PF22422"/>
    </source>
</evidence>
<dbReference type="EC" id="3.2.1.106" evidence="11"/>
<evidence type="ECO:0000256" key="2">
    <source>
        <dbReference type="ARBA" id="ARBA00010833"/>
    </source>
</evidence>
<evidence type="ECO:0000256" key="9">
    <source>
        <dbReference type="ARBA" id="ARBA00023180"/>
    </source>
</evidence>
<accession>A0ABU5EFH2</accession>
<keyword evidence="3" id="KW-0812">Transmembrane</keyword>
<evidence type="ECO:0000256" key="3">
    <source>
        <dbReference type="ARBA" id="ARBA00022692"/>
    </source>
</evidence>
<evidence type="ECO:0000259" key="12">
    <source>
        <dbReference type="Pfam" id="PF03200"/>
    </source>
</evidence>
<dbReference type="InterPro" id="IPR008928">
    <property type="entry name" value="6-hairpin_glycosidase_sf"/>
</dbReference>
<dbReference type="InterPro" id="IPR054491">
    <property type="entry name" value="MGH1-like_GH"/>
</dbReference>
<sequence>MPARANPEQTRLEEGNSRRQSWRKWGPYVSERQWGTVREDYSADGDAWNYFPHDHAAGRAYRWGEDGLGAICDTKQRLCMAVALWNGKDPILKERMFGLGNRQGNHGEDVKELYYYLDAVPTYSYARMLYKYPQAAYPYARLVQENARRSKHEPEFELLDTGIFDDDRYFDVDIEYAKASAEDILLRLTIHNRGPEAAPIHVLPSVWFRNTWSWFTEGQKPSLDLIDGAVVIKHGKLGSYAVHFEEPDEIKFCENETNAAKFYGNHEPGRLYKDGFHDYIVRGKLNAVDSRNGTKAAGIYRRNIPPGASATIRVRLCQEQSRPAEPFADFERIFALRKSEADAFYAELQSKVLDEDLRRIQRQAFAGILWSKQYFHYDVTEWLSGDSAQPKPPRDRLSGRNCEWVHANMEDIVSMPDKWEFPWFAAWDWCFHLTTLACLDPEDAKRQLLLLCQCWYMHPNGQLPAYEWNFSDVNPPVQAWAVFRIYEAERRRNGKGDRKFLENIFTKLLLNFTWWVNRKDPHGLNVFQGGFLGLDNIGVFDRSASLPTGCTLVQSDGTSWMAMYSLNMLRIAIELAQEDDAYQDIATKFFEHFLMIGGAMTNLGGEGMGLWDDQDNFFYDWLVRTNGEKTPLRVRSLVGIIPIFAVEVIDPSLLERMPVFVRRLGWYLRYRPKLAALVSRWNTPGANDTHLLAMTRAFRSSKLLERLLDKNEFLSDYGVRALSRFHLEHPYVFEMDGVRAEVKYTAAESDSDLFGGNSNWRGPIWMPINYLIVESVQKFAKFFGPDFRVECPEGSGQMLSLKEISDDLRCRLINIFRRNEEGRRPVFGTSEKMQADPHFKDYILFHEYFDGDTGRGLGASHQTGWSGLIANMIAELYE</sequence>
<keyword evidence="9" id="KW-0325">Glycoprotein</keyword>
<name>A0ABU5EFH2_9PROT</name>
<comment type="subcellular location">
    <subcellularLocation>
        <location evidence="1">Endoplasmic reticulum membrane</location>
        <topology evidence="1">Single-pass type II membrane protein</topology>
    </subcellularLocation>
</comment>
<evidence type="ECO:0000313" key="15">
    <source>
        <dbReference type="Proteomes" id="UP001279642"/>
    </source>
</evidence>
<evidence type="ECO:0000256" key="10">
    <source>
        <dbReference type="ARBA" id="ARBA00023295"/>
    </source>
</evidence>
<reference evidence="14 15" key="1">
    <citation type="journal article" date="2016" name="Antonie Van Leeuwenhoek">
        <title>Dongia soli sp. nov., isolated from soil from Dokdo, Korea.</title>
        <authorList>
            <person name="Kim D.U."/>
            <person name="Lee H."/>
            <person name="Kim H."/>
            <person name="Kim S.G."/>
            <person name="Ka J.O."/>
        </authorList>
    </citation>
    <scope>NUCLEOTIDE SEQUENCE [LARGE SCALE GENOMIC DNA]</scope>
    <source>
        <strain evidence="14 15">D78</strain>
    </source>
</reference>
<dbReference type="PANTHER" id="PTHR10412">
    <property type="entry name" value="MANNOSYL-OLIGOSACCHARIDE GLUCOSIDASE"/>
    <property type="match status" value="1"/>
</dbReference>
<evidence type="ECO:0000313" key="14">
    <source>
        <dbReference type="EMBL" id="MDY0885148.1"/>
    </source>
</evidence>
<evidence type="ECO:0000256" key="11">
    <source>
        <dbReference type="ARBA" id="ARBA00038888"/>
    </source>
</evidence>
<keyword evidence="6" id="KW-0735">Signal-anchor</keyword>
<dbReference type="RefSeq" id="WP_320510216.1">
    <property type="nucleotide sequence ID" value="NZ_JAXCLW010000007.1"/>
</dbReference>
<dbReference type="InterPro" id="IPR004888">
    <property type="entry name" value="Glycoside_hydrolase_63"/>
</dbReference>
<dbReference type="Proteomes" id="UP001279642">
    <property type="component" value="Unassembled WGS sequence"/>
</dbReference>
<dbReference type="PANTHER" id="PTHR10412:SF11">
    <property type="entry name" value="MANNOSYL-OLIGOSACCHARIDE GLUCOSIDASE"/>
    <property type="match status" value="1"/>
</dbReference>
<dbReference type="Pfam" id="PF22422">
    <property type="entry name" value="MGH1-like_GH"/>
    <property type="match status" value="1"/>
</dbReference>
<organism evidence="14 15">
    <name type="scientific">Dongia soli</name>
    <dbReference type="NCBI Taxonomy" id="600628"/>
    <lineage>
        <taxon>Bacteria</taxon>
        <taxon>Pseudomonadati</taxon>
        <taxon>Pseudomonadota</taxon>
        <taxon>Alphaproteobacteria</taxon>
        <taxon>Rhodospirillales</taxon>
        <taxon>Dongiaceae</taxon>
        <taxon>Dongia</taxon>
    </lineage>
</organism>
<evidence type="ECO:0000256" key="5">
    <source>
        <dbReference type="ARBA" id="ARBA00022824"/>
    </source>
</evidence>
<dbReference type="EMBL" id="JAXCLW010000007">
    <property type="protein sequence ID" value="MDY0885148.1"/>
    <property type="molecule type" value="Genomic_DNA"/>
</dbReference>
<evidence type="ECO:0000256" key="4">
    <source>
        <dbReference type="ARBA" id="ARBA00022801"/>
    </source>
</evidence>
<comment type="similarity">
    <text evidence="2">Belongs to the glycosyl hydrolase 63 family.</text>
</comment>
<dbReference type="Gene3D" id="1.50.10.10">
    <property type="match status" value="1"/>
</dbReference>
<gene>
    <name evidence="14" type="ORF">SMD27_20070</name>
</gene>
<dbReference type="InterPro" id="IPR031335">
    <property type="entry name" value="Glyco_hydro_63_C"/>
</dbReference>
<dbReference type="Pfam" id="PF03200">
    <property type="entry name" value="Glyco_hydro_63"/>
    <property type="match status" value="1"/>
</dbReference>
<evidence type="ECO:0000256" key="7">
    <source>
        <dbReference type="ARBA" id="ARBA00022989"/>
    </source>
</evidence>
<dbReference type="SUPFAM" id="SSF48208">
    <property type="entry name" value="Six-hairpin glycosidases"/>
    <property type="match status" value="1"/>
</dbReference>
<comment type="caution">
    <text evidence="14">The sequence shown here is derived from an EMBL/GenBank/DDBJ whole genome shotgun (WGS) entry which is preliminary data.</text>
</comment>
<evidence type="ECO:0000256" key="1">
    <source>
        <dbReference type="ARBA" id="ARBA00004648"/>
    </source>
</evidence>
<protein>
    <recommendedName>
        <fullName evidence="11">mannosyl-oligosaccharide glucosidase</fullName>
        <ecNumber evidence="11">3.2.1.106</ecNumber>
    </recommendedName>
</protein>
<keyword evidence="10" id="KW-0326">Glycosidase</keyword>
<keyword evidence="5" id="KW-0256">Endoplasmic reticulum</keyword>
<keyword evidence="8" id="KW-0472">Membrane</keyword>
<proteinExistence type="inferred from homology"/>
<evidence type="ECO:0000256" key="6">
    <source>
        <dbReference type="ARBA" id="ARBA00022968"/>
    </source>
</evidence>
<dbReference type="InterPro" id="IPR012341">
    <property type="entry name" value="6hp_glycosidase-like_sf"/>
</dbReference>
<keyword evidence="15" id="KW-1185">Reference proteome</keyword>